<protein>
    <recommendedName>
        <fullName evidence="14">ATP-grasp domain-containing protein</fullName>
    </recommendedName>
</protein>
<evidence type="ECO:0000256" key="10">
    <source>
        <dbReference type="ARBA" id="ARBA00022984"/>
    </source>
</evidence>
<comment type="cofactor">
    <cofactor evidence="1">
        <name>Mn(2+)</name>
        <dbReference type="ChEBI" id="CHEBI:29035"/>
    </cofactor>
</comment>
<evidence type="ECO:0000256" key="2">
    <source>
        <dbReference type="ARBA" id="ARBA00001946"/>
    </source>
</evidence>
<dbReference type="Proteomes" id="UP001334248">
    <property type="component" value="Unassembled WGS sequence"/>
</dbReference>
<dbReference type="PROSITE" id="PS50975">
    <property type="entry name" value="ATP_GRASP"/>
    <property type="match status" value="1"/>
</dbReference>
<dbReference type="PROSITE" id="PS00843">
    <property type="entry name" value="DALA_DALA_LIGASE_1"/>
    <property type="match status" value="1"/>
</dbReference>
<dbReference type="InterPro" id="IPR011761">
    <property type="entry name" value="ATP-grasp"/>
</dbReference>
<evidence type="ECO:0000313" key="16">
    <source>
        <dbReference type="Proteomes" id="UP001334248"/>
    </source>
</evidence>
<evidence type="ECO:0000256" key="12">
    <source>
        <dbReference type="ARBA" id="ARBA00023316"/>
    </source>
</evidence>
<dbReference type="Gene3D" id="3.30.1490.20">
    <property type="entry name" value="ATP-grasp fold, A domain"/>
    <property type="match status" value="1"/>
</dbReference>
<accession>A0ABR0S549</accession>
<evidence type="ECO:0000256" key="8">
    <source>
        <dbReference type="ARBA" id="ARBA00022842"/>
    </source>
</evidence>
<evidence type="ECO:0000256" key="5">
    <source>
        <dbReference type="ARBA" id="ARBA00022723"/>
    </source>
</evidence>
<proteinExistence type="inferred from homology"/>
<keyword evidence="11" id="KW-0464">Manganese</keyword>
<evidence type="ECO:0000256" key="7">
    <source>
        <dbReference type="ARBA" id="ARBA00022840"/>
    </source>
</evidence>
<dbReference type="Gene3D" id="3.40.50.20">
    <property type="match status" value="1"/>
</dbReference>
<dbReference type="PIRSF" id="PIRSF039102">
    <property type="entry name" value="Ddl/VanB"/>
    <property type="match status" value="1"/>
</dbReference>
<comment type="caution">
    <text evidence="15">The sequence shown here is derived from an EMBL/GenBank/DDBJ whole genome shotgun (WGS) entry which is preliminary data.</text>
</comment>
<dbReference type="PANTHER" id="PTHR23132:SF25">
    <property type="entry name" value="D-ALANINE--D-ALANINE LIGASE A"/>
    <property type="match status" value="1"/>
</dbReference>
<dbReference type="InterPro" id="IPR011127">
    <property type="entry name" value="Dala_Dala_lig_N"/>
</dbReference>
<dbReference type="NCBIfam" id="NF002528">
    <property type="entry name" value="PRK01966.1-4"/>
    <property type="match status" value="1"/>
</dbReference>
<evidence type="ECO:0000256" key="6">
    <source>
        <dbReference type="ARBA" id="ARBA00022741"/>
    </source>
</evidence>
<comment type="similarity">
    <text evidence="3">Belongs to the D-alanine--D-alanine ligase family.</text>
</comment>
<keyword evidence="5" id="KW-0479">Metal-binding</keyword>
<dbReference type="InterPro" id="IPR000291">
    <property type="entry name" value="D-Ala_lig_Van_CS"/>
</dbReference>
<keyword evidence="7 13" id="KW-0067">ATP-binding</keyword>
<evidence type="ECO:0000313" key="15">
    <source>
        <dbReference type="EMBL" id="KAK5947629.1"/>
    </source>
</evidence>
<dbReference type="PANTHER" id="PTHR23132">
    <property type="entry name" value="D-ALANINE--D-ALANINE LIGASE"/>
    <property type="match status" value="1"/>
</dbReference>
<evidence type="ECO:0000256" key="3">
    <source>
        <dbReference type="ARBA" id="ARBA00010871"/>
    </source>
</evidence>
<feature type="domain" description="ATP-grasp" evidence="14">
    <location>
        <begin position="128"/>
        <end position="335"/>
    </location>
</feature>
<dbReference type="NCBIfam" id="TIGR01205">
    <property type="entry name" value="D_ala_D_alaTIGR"/>
    <property type="match status" value="1"/>
</dbReference>
<evidence type="ECO:0000259" key="14">
    <source>
        <dbReference type="PROSITE" id="PS50975"/>
    </source>
</evidence>
<dbReference type="InterPro" id="IPR016185">
    <property type="entry name" value="PreATP-grasp_dom_sf"/>
</dbReference>
<evidence type="ECO:0000256" key="13">
    <source>
        <dbReference type="PROSITE-ProRule" id="PRU00409"/>
    </source>
</evidence>
<comment type="cofactor">
    <cofactor evidence="2">
        <name>Mg(2+)</name>
        <dbReference type="ChEBI" id="CHEBI:18420"/>
    </cofactor>
</comment>
<dbReference type="RefSeq" id="XP_064735719.1">
    <property type="nucleotide sequence ID" value="XM_064870222.1"/>
</dbReference>
<dbReference type="HAMAP" id="MF_00047">
    <property type="entry name" value="Dala_Dala_lig"/>
    <property type="match status" value="1"/>
</dbReference>
<dbReference type="EMBL" id="JAVHJV010000001">
    <property type="protein sequence ID" value="KAK5947629.1"/>
    <property type="molecule type" value="Genomic_DNA"/>
</dbReference>
<dbReference type="InterPro" id="IPR011095">
    <property type="entry name" value="Dala_Dala_lig_C"/>
</dbReference>
<evidence type="ECO:0000256" key="1">
    <source>
        <dbReference type="ARBA" id="ARBA00001936"/>
    </source>
</evidence>
<sequence length="349" mass="38076">MAKTRLLVIAGGQSEEHQVSLSSANSVIEGLADSDISVSTTVISKDGHWLDPASSLKVLRGEPVETSERDSASSFISRCTEFDVVFPLVHGTTGEDGLLQGFLQMLGLPYIGCGVLASAVCMDKPLFKDIAKTHSLPQSKYICFEKGQFEMGAQQLFDKVQEELSPPWIIKPASLGSSIGIVKVQEESRLEMAFAEAFKHDRRILVEEAVTNLWELEVGVLGNDAPRASVVGRTGSDTGVWDYKSKYEGSDPIMHVPADVPSHIAEVCRSTALDAYRIYGCAGFARIDFLYDYSSGKVLLNEINTLPGLTKTSMFLRLWESEGMSCGALVQELMRLSVNSTRNHDTIAS</sequence>
<dbReference type="Pfam" id="PF01820">
    <property type="entry name" value="Dala_Dala_lig_N"/>
    <property type="match status" value="1"/>
</dbReference>
<name>A0ABR0S549_9EURO</name>
<dbReference type="InterPro" id="IPR005905">
    <property type="entry name" value="D_ala_D_ala"/>
</dbReference>
<evidence type="ECO:0000256" key="9">
    <source>
        <dbReference type="ARBA" id="ARBA00022960"/>
    </source>
</evidence>
<organism evidence="15 16">
    <name type="scientific">Knufia obscura</name>
    <dbReference type="NCBI Taxonomy" id="1635080"/>
    <lineage>
        <taxon>Eukaryota</taxon>
        <taxon>Fungi</taxon>
        <taxon>Dikarya</taxon>
        <taxon>Ascomycota</taxon>
        <taxon>Pezizomycotina</taxon>
        <taxon>Eurotiomycetes</taxon>
        <taxon>Chaetothyriomycetidae</taxon>
        <taxon>Chaetothyriales</taxon>
        <taxon>Trichomeriaceae</taxon>
        <taxon>Knufia</taxon>
    </lineage>
</organism>
<dbReference type="GeneID" id="89995231"/>
<dbReference type="SUPFAM" id="SSF56059">
    <property type="entry name" value="Glutathione synthetase ATP-binding domain-like"/>
    <property type="match status" value="1"/>
</dbReference>
<keyword evidence="9" id="KW-0133">Cell shape</keyword>
<keyword evidence="6 13" id="KW-0547">Nucleotide-binding</keyword>
<dbReference type="Pfam" id="PF07478">
    <property type="entry name" value="Dala_Dala_lig_C"/>
    <property type="match status" value="1"/>
</dbReference>
<dbReference type="Gene3D" id="3.30.470.20">
    <property type="entry name" value="ATP-grasp fold, B domain"/>
    <property type="match status" value="1"/>
</dbReference>
<keyword evidence="16" id="KW-1185">Reference proteome</keyword>
<reference evidence="15 16" key="1">
    <citation type="journal article" date="2023" name="Res Sq">
        <title>Genomic and morphological characterization of Knufia obscura isolated from the Mars 2020 spacecraft assembly facility.</title>
        <authorList>
            <person name="Chander A.M."/>
            <person name="Teixeira M.M."/>
            <person name="Singh N.K."/>
            <person name="Williams M.P."/>
            <person name="Parker C.W."/>
            <person name="Leo P."/>
            <person name="Stajich J.E."/>
            <person name="Torok T."/>
            <person name="Tighe S."/>
            <person name="Mason C.E."/>
            <person name="Venkateswaran K."/>
        </authorList>
    </citation>
    <scope>NUCLEOTIDE SEQUENCE [LARGE SCALE GENOMIC DNA]</scope>
    <source>
        <strain evidence="15 16">CCFEE 5817</strain>
    </source>
</reference>
<evidence type="ECO:0000256" key="4">
    <source>
        <dbReference type="ARBA" id="ARBA00022598"/>
    </source>
</evidence>
<keyword evidence="8" id="KW-0460">Magnesium</keyword>
<dbReference type="InterPro" id="IPR013815">
    <property type="entry name" value="ATP_grasp_subdomain_1"/>
</dbReference>
<dbReference type="SUPFAM" id="SSF52440">
    <property type="entry name" value="PreATP-grasp domain"/>
    <property type="match status" value="1"/>
</dbReference>
<evidence type="ECO:0000256" key="11">
    <source>
        <dbReference type="ARBA" id="ARBA00023211"/>
    </source>
</evidence>
<gene>
    <name evidence="15" type="ORF">PMZ80_001782</name>
</gene>
<keyword evidence="10" id="KW-0573">Peptidoglycan synthesis</keyword>
<keyword evidence="4" id="KW-0436">Ligase</keyword>
<keyword evidence="12" id="KW-0961">Cell wall biogenesis/degradation</keyword>